<feature type="non-terminal residue" evidence="1">
    <location>
        <position position="1"/>
    </location>
</feature>
<protein>
    <submittedName>
        <fullName evidence="1">Uncharacterized protein</fullName>
    </submittedName>
</protein>
<accession>A0AAV5UTQ2</accession>
<name>A0AAV5UTQ2_9BILA</name>
<sequence length="78" mass="9128">IIHPIRNISGLLLLEHIQLTCPEYYEIDRASTRRLLEAMIRMMGLEDREDPYYWEKSMIKEPPSNGEDTVLCGESEDC</sequence>
<evidence type="ECO:0000313" key="1">
    <source>
        <dbReference type="EMBL" id="GMT10466.1"/>
    </source>
</evidence>
<proteinExistence type="predicted"/>
<organism evidence="1 2">
    <name type="scientific">Pristionchus fissidentatus</name>
    <dbReference type="NCBI Taxonomy" id="1538716"/>
    <lineage>
        <taxon>Eukaryota</taxon>
        <taxon>Metazoa</taxon>
        <taxon>Ecdysozoa</taxon>
        <taxon>Nematoda</taxon>
        <taxon>Chromadorea</taxon>
        <taxon>Rhabditida</taxon>
        <taxon>Rhabditina</taxon>
        <taxon>Diplogasteromorpha</taxon>
        <taxon>Diplogasteroidea</taxon>
        <taxon>Neodiplogasteridae</taxon>
        <taxon>Pristionchus</taxon>
    </lineage>
</organism>
<dbReference type="Proteomes" id="UP001432322">
    <property type="component" value="Unassembled WGS sequence"/>
</dbReference>
<dbReference type="AlphaFoldDB" id="A0AAV5UTQ2"/>
<comment type="caution">
    <text evidence="1">The sequence shown here is derived from an EMBL/GenBank/DDBJ whole genome shotgun (WGS) entry which is preliminary data.</text>
</comment>
<reference evidence="1" key="1">
    <citation type="submission" date="2023-10" db="EMBL/GenBank/DDBJ databases">
        <title>Genome assembly of Pristionchus species.</title>
        <authorList>
            <person name="Yoshida K."/>
            <person name="Sommer R.J."/>
        </authorList>
    </citation>
    <scope>NUCLEOTIDE SEQUENCE</scope>
    <source>
        <strain evidence="1">RS5133</strain>
    </source>
</reference>
<dbReference type="EMBL" id="BTSY01000001">
    <property type="protein sequence ID" value="GMT10466.1"/>
    <property type="molecule type" value="Genomic_DNA"/>
</dbReference>
<gene>
    <name evidence="1" type="ORF">PFISCL1PPCAC_1763</name>
</gene>
<evidence type="ECO:0000313" key="2">
    <source>
        <dbReference type="Proteomes" id="UP001432322"/>
    </source>
</evidence>
<keyword evidence="2" id="KW-1185">Reference proteome</keyword>
<feature type="non-terminal residue" evidence="1">
    <location>
        <position position="78"/>
    </location>
</feature>